<dbReference type="EMBL" id="AP028654">
    <property type="protein sequence ID" value="BEP27820.1"/>
    <property type="molecule type" value="Genomic_DNA"/>
</dbReference>
<keyword evidence="1" id="KW-0812">Transmembrane</keyword>
<keyword evidence="1" id="KW-1133">Transmembrane helix</keyword>
<keyword evidence="3" id="KW-1185">Reference proteome</keyword>
<evidence type="ECO:0000313" key="2">
    <source>
        <dbReference type="EMBL" id="BEP27820.1"/>
    </source>
</evidence>
<keyword evidence="1" id="KW-0472">Membrane</keyword>
<sequence>MVCEKIYKFAGLSPINKIKNQLEGKKVKKNKKVCIIGQIITTIMVQLNSWIIIVVELF</sequence>
<reference evidence="2 3" key="1">
    <citation type="submission" date="2023-08" db="EMBL/GenBank/DDBJ databases">
        <title>Helicovermis profunda gen. nov., sp. nov., a novel mesophilic, fermentative bacterium within the Bacillota from a deep-sea hydrothermal vent chimney.</title>
        <authorList>
            <person name="Miyazaki U."/>
            <person name="Mizutani D."/>
            <person name="Hashimoto Y."/>
            <person name="Tame A."/>
            <person name="Sawayama S."/>
            <person name="Miyazaki J."/>
            <person name="Takai K."/>
            <person name="Nakagawa S."/>
        </authorList>
    </citation>
    <scope>NUCLEOTIDE SEQUENCE [LARGE SCALE GENOMIC DNA]</scope>
    <source>
        <strain evidence="2 3">S502</strain>
    </source>
</reference>
<accession>A0AAU9EMZ8</accession>
<dbReference type="KEGG" id="hprf:HLPR_01510"/>
<dbReference type="Proteomes" id="UP001321786">
    <property type="component" value="Chromosome"/>
</dbReference>
<organism evidence="2 3">
    <name type="scientific">Helicovermis profundi</name>
    <dbReference type="NCBI Taxonomy" id="3065157"/>
    <lineage>
        <taxon>Bacteria</taxon>
        <taxon>Bacillati</taxon>
        <taxon>Bacillota</taxon>
        <taxon>Clostridia</taxon>
        <taxon>Helicovermis</taxon>
    </lineage>
</organism>
<protein>
    <submittedName>
        <fullName evidence="2">Uncharacterized protein</fullName>
    </submittedName>
</protein>
<gene>
    <name evidence="2" type="ORF">HLPR_01510</name>
</gene>
<evidence type="ECO:0000256" key="1">
    <source>
        <dbReference type="SAM" id="Phobius"/>
    </source>
</evidence>
<name>A0AAU9EMZ8_9FIRM</name>
<proteinExistence type="predicted"/>
<feature type="transmembrane region" description="Helical" evidence="1">
    <location>
        <begin position="33"/>
        <end position="55"/>
    </location>
</feature>
<evidence type="ECO:0000313" key="3">
    <source>
        <dbReference type="Proteomes" id="UP001321786"/>
    </source>
</evidence>
<dbReference type="AlphaFoldDB" id="A0AAU9EMZ8"/>